<reference evidence="3" key="1">
    <citation type="journal article" date="2019" name="Int. J. Syst. Evol. Microbiol.">
        <title>The Global Catalogue of Microorganisms (GCM) 10K type strain sequencing project: providing services to taxonomists for standard genome sequencing and annotation.</title>
        <authorList>
            <consortium name="The Broad Institute Genomics Platform"/>
            <consortium name="The Broad Institute Genome Sequencing Center for Infectious Disease"/>
            <person name="Wu L."/>
            <person name="Ma J."/>
        </authorList>
    </citation>
    <scope>NUCLEOTIDE SEQUENCE [LARGE SCALE GENOMIC DNA]</scope>
    <source>
        <strain evidence="3">JCM 3272</strain>
    </source>
</reference>
<dbReference type="RefSeq" id="WP_344610831.1">
    <property type="nucleotide sequence ID" value="NZ_BAAARV010000005.1"/>
</dbReference>
<feature type="transmembrane region" description="Helical" evidence="1">
    <location>
        <begin position="55"/>
        <end position="76"/>
    </location>
</feature>
<feature type="transmembrane region" description="Helical" evidence="1">
    <location>
        <begin position="29"/>
        <end position="49"/>
    </location>
</feature>
<keyword evidence="1" id="KW-1133">Transmembrane helix</keyword>
<keyword evidence="1" id="KW-0472">Membrane</keyword>
<dbReference type="EMBL" id="BAAARV010000005">
    <property type="protein sequence ID" value="GAA2330294.1"/>
    <property type="molecule type" value="Genomic_DNA"/>
</dbReference>
<gene>
    <name evidence="2" type="ORF">GCM10010170_008170</name>
</gene>
<feature type="transmembrane region" description="Helical" evidence="1">
    <location>
        <begin position="96"/>
        <end position="115"/>
    </location>
</feature>
<evidence type="ECO:0000313" key="2">
    <source>
        <dbReference type="EMBL" id="GAA2330294.1"/>
    </source>
</evidence>
<keyword evidence="1" id="KW-0812">Transmembrane</keyword>
<keyword evidence="3" id="KW-1185">Reference proteome</keyword>
<dbReference type="Proteomes" id="UP001501444">
    <property type="component" value="Unassembled WGS sequence"/>
</dbReference>
<name>A0ABP5SFX6_9ACTN</name>
<proteinExistence type="predicted"/>
<evidence type="ECO:0000313" key="3">
    <source>
        <dbReference type="Proteomes" id="UP001501444"/>
    </source>
</evidence>
<protein>
    <submittedName>
        <fullName evidence="2">Uncharacterized protein</fullName>
    </submittedName>
</protein>
<accession>A0ABP5SFX6</accession>
<feature type="transmembrane region" description="Helical" evidence="1">
    <location>
        <begin position="121"/>
        <end position="142"/>
    </location>
</feature>
<evidence type="ECO:0000256" key="1">
    <source>
        <dbReference type="SAM" id="Phobius"/>
    </source>
</evidence>
<organism evidence="2 3">
    <name type="scientific">Dactylosporangium salmoneum</name>
    <dbReference type="NCBI Taxonomy" id="53361"/>
    <lineage>
        <taxon>Bacteria</taxon>
        <taxon>Bacillati</taxon>
        <taxon>Actinomycetota</taxon>
        <taxon>Actinomycetes</taxon>
        <taxon>Micromonosporales</taxon>
        <taxon>Micromonosporaceae</taxon>
        <taxon>Dactylosporangium</taxon>
    </lineage>
</organism>
<comment type="caution">
    <text evidence="2">The sequence shown here is derived from an EMBL/GenBank/DDBJ whole genome shotgun (WGS) entry which is preliminary data.</text>
</comment>
<sequence length="156" mass="16711">MREMAGDPAALERLRVQRSRLADRMRPPWWYLTGGAVLWALVFAVPFISRYLPRVGLWPFVVAGFALAGLLQWGLVRATGISVGIPDLTYRPGRPARIAMLVLSLAVLVTEHYLIGRGLLVAAAVLAAVAVGAGVVSVQATLRGIRHHLRVGGGAA</sequence>